<evidence type="ECO:0000313" key="2">
    <source>
        <dbReference type="Proteomes" id="UP001454489"/>
    </source>
</evidence>
<protein>
    <recommendedName>
        <fullName evidence="3">DUF551 domain-containing protein</fullName>
    </recommendedName>
</protein>
<evidence type="ECO:0008006" key="3">
    <source>
        <dbReference type="Google" id="ProtNLM"/>
    </source>
</evidence>
<comment type="caution">
    <text evidence="1">The sequence shown here is derived from an EMBL/GenBank/DDBJ whole genome shotgun (WGS) entry which is preliminary data.</text>
</comment>
<evidence type="ECO:0000313" key="1">
    <source>
        <dbReference type="EMBL" id="MEQ2556714.1"/>
    </source>
</evidence>
<keyword evidence="2" id="KW-1185">Reference proteome</keyword>
<name>A0ABV1HAH3_9FIRM</name>
<proteinExistence type="predicted"/>
<dbReference type="RefSeq" id="WP_353529729.1">
    <property type="nucleotide sequence ID" value="NZ_JBBMEX010000002.1"/>
</dbReference>
<reference evidence="1 2" key="1">
    <citation type="submission" date="2024-03" db="EMBL/GenBank/DDBJ databases">
        <title>Human intestinal bacterial collection.</title>
        <authorList>
            <person name="Pauvert C."/>
            <person name="Hitch T.C.A."/>
            <person name="Clavel T."/>
        </authorList>
    </citation>
    <scope>NUCLEOTIDE SEQUENCE [LARGE SCALE GENOMIC DNA]</scope>
    <source>
        <strain evidence="1 2">CLA-AA-H185</strain>
    </source>
</reference>
<organism evidence="1 2">
    <name type="scientific">Maccoyibacter intestinihominis</name>
    <dbReference type="NCBI Taxonomy" id="3133499"/>
    <lineage>
        <taxon>Bacteria</taxon>
        <taxon>Bacillati</taxon>
        <taxon>Bacillota</taxon>
        <taxon>Clostridia</taxon>
        <taxon>Lachnospirales</taxon>
        <taxon>Lachnospiraceae</taxon>
        <taxon>Maccoyibacter</taxon>
    </lineage>
</organism>
<gene>
    <name evidence="1" type="ORF">WMO43_02300</name>
</gene>
<dbReference type="EMBL" id="JBBMEX010000002">
    <property type="protein sequence ID" value="MEQ2556714.1"/>
    <property type="molecule type" value="Genomic_DNA"/>
</dbReference>
<sequence>MIECMRTEATRKTVTEQRWIPVKYHELTEEERKECLFSADIKYMIDCELPDDEQEIIVTDGRHVWVDTCIMNDGYELDSGHDWIEDVIAWMPLPEPYRESEDNMERLTYVAENGEVLFHPADLPDDEGITITQLAKDGRYKALEEIAERLANREQAEEQGLLLRLPCKVGSNIYRITDDGVEVAVCREMTVADKEMYIESVTLCDWISFDEIGKSVFLTREEAEAKLKEMEGEHGE</sequence>
<dbReference type="Proteomes" id="UP001454489">
    <property type="component" value="Unassembled WGS sequence"/>
</dbReference>
<accession>A0ABV1HAH3</accession>